<dbReference type="OrthoDB" id="9801810at2"/>
<dbReference type="Pfam" id="PF00483">
    <property type="entry name" value="NTP_transferase"/>
    <property type="match status" value="1"/>
</dbReference>
<keyword evidence="8 9" id="KW-0119">Carbohydrate metabolism</keyword>
<evidence type="ECO:0000259" key="12">
    <source>
        <dbReference type="Pfam" id="PF24894"/>
    </source>
</evidence>
<evidence type="ECO:0000256" key="3">
    <source>
        <dbReference type="ARBA" id="ARBA00022679"/>
    </source>
</evidence>
<evidence type="ECO:0000259" key="11">
    <source>
        <dbReference type="Pfam" id="PF00483"/>
    </source>
</evidence>
<evidence type="ECO:0000256" key="6">
    <source>
        <dbReference type="ARBA" id="ARBA00022840"/>
    </source>
</evidence>
<dbReference type="SUPFAM" id="SSF53448">
    <property type="entry name" value="Nucleotide-diphospho-sugar transferases"/>
    <property type="match status" value="1"/>
</dbReference>
<dbReference type="InterPro" id="IPR005835">
    <property type="entry name" value="NTP_transferase_dom"/>
</dbReference>
<gene>
    <name evidence="9" type="primary">glgC</name>
    <name evidence="13" type="ORF">SAMN02745199_0644</name>
</gene>
<dbReference type="EMBL" id="FQXN01000002">
    <property type="protein sequence ID" value="SHH30228.1"/>
    <property type="molecule type" value="Genomic_DNA"/>
</dbReference>
<name>A0A1M5RW17_9BACT</name>
<dbReference type="SUPFAM" id="SSF51161">
    <property type="entry name" value="Trimeric LpxA-like enzymes"/>
    <property type="match status" value="1"/>
</dbReference>
<sequence length="414" mass="46237">MKNVLALILAGGQGTRLGVLTEKIAKPAVQFGGKYRLIDFTLSNCVNSGIYKVGVLTQYKPHLLNKHIGIGKPWDLDRKDGGITILQPYFTEKAKVWFSGTADAVYQNIEFVDEYSPEYVVILSGDHVYSMDYNELIDYHISKGALATVACLEVPLSEANRFGIMVTDLENRIIEFQEKPEKPKSNLASLGIYVFQWSFIREVLIQDANKPESSHDFGKDIIPEIIKTKRVFAFPFEGYWRDVGTIYSYWEANLELTRVIPAFNIHDASWRIYTHSEEMPPAYISKKSKIKNSLISEGCEIYGNVESSVISQGVEIGENSVIKNSVVMSKVKIGKNCYIENAIIAENAIIGNSVKIGEGEYAESKLNNKVYNSEISVIGMDSIIEDNVVIGKNCVVGIEKILRSGLTLNSGEYI</sequence>
<keyword evidence="5 9" id="KW-0547">Nucleotide-binding</keyword>
<dbReference type="PANTHER" id="PTHR43523:SF2">
    <property type="entry name" value="GLUCOSE-1-PHOSPHATE ADENYLYLTRANSFERASE"/>
    <property type="match status" value="1"/>
</dbReference>
<evidence type="ECO:0000256" key="1">
    <source>
        <dbReference type="ARBA" id="ARBA00010443"/>
    </source>
</evidence>
<dbReference type="InterPro" id="IPR005836">
    <property type="entry name" value="ADP_Glu_pyroP_CS"/>
</dbReference>
<organism evidence="13 14">
    <name type="scientific">Thermosipho atlanticus DSM 15807</name>
    <dbReference type="NCBI Taxonomy" id="1123380"/>
    <lineage>
        <taxon>Bacteria</taxon>
        <taxon>Thermotogati</taxon>
        <taxon>Thermotogota</taxon>
        <taxon>Thermotogae</taxon>
        <taxon>Thermotogales</taxon>
        <taxon>Fervidobacteriaceae</taxon>
        <taxon>Thermosipho</taxon>
    </lineage>
</organism>
<dbReference type="InterPro" id="IPR011004">
    <property type="entry name" value="Trimer_LpxA-like_sf"/>
</dbReference>
<evidence type="ECO:0000256" key="4">
    <source>
        <dbReference type="ARBA" id="ARBA00022695"/>
    </source>
</evidence>
<dbReference type="InterPro" id="IPR029044">
    <property type="entry name" value="Nucleotide-diphossugar_trans"/>
</dbReference>
<evidence type="ECO:0000256" key="5">
    <source>
        <dbReference type="ARBA" id="ARBA00022741"/>
    </source>
</evidence>
<dbReference type="InterPro" id="IPR023049">
    <property type="entry name" value="GlgC_bac"/>
</dbReference>
<feature type="site" description="Could play a key role in the communication between the regulatory and the substrate sites" evidence="9">
    <location>
        <position position="58"/>
    </location>
</feature>
<feature type="domain" description="Glucose-1-phosphate adenylyltransferase/Bifunctional protein GlmU-like C-terminal hexapeptide" evidence="12">
    <location>
        <begin position="286"/>
        <end position="375"/>
    </location>
</feature>
<feature type="binding site" evidence="9">
    <location>
        <position position="163"/>
    </location>
    <ligand>
        <name>alpha-D-glucose 1-phosphate</name>
        <dbReference type="ChEBI" id="CHEBI:58601"/>
    </ligand>
</feature>
<keyword evidence="14" id="KW-1185">Reference proteome</keyword>
<dbReference type="STRING" id="1123380.SAMN02745199_0644"/>
<keyword evidence="4 9" id="KW-0548">Nucleotidyltransferase</keyword>
<accession>A0A1M5RW17</accession>
<feature type="site" description="Could play a key role in the communication between the regulatory and the substrate sites" evidence="9">
    <location>
        <position position="97"/>
    </location>
</feature>
<evidence type="ECO:0000256" key="9">
    <source>
        <dbReference type="HAMAP-Rule" id="MF_00624"/>
    </source>
</evidence>
<comment type="function">
    <text evidence="9">Involved in the biosynthesis of ADP-glucose, a building block required for the elongation reactions to produce glycogen. Catalyzes the reaction between ATP and alpha-D-glucose 1-phosphate (G1P) to produce pyrophosphate and ADP-Glc.</text>
</comment>
<feature type="binding site" evidence="9">
    <location>
        <position position="189"/>
    </location>
    <ligand>
        <name>alpha-D-glucose 1-phosphate</name>
        <dbReference type="ChEBI" id="CHEBI:58601"/>
    </ligand>
</feature>
<dbReference type="Pfam" id="PF24894">
    <property type="entry name" value="Hexapep_GlmU"/>
    <property type="match status" value="1"/>
</dbReference>
<evidence type="ECO:0000256" key="2">
    <source>
        <dbReference type="ARBA" id="ARBA00022600"/>
    </source>
</evidence>
<comment type="caution">
    <text evidence="9">Lacks conserved residue(s) required for the propagation of feature annotation.</text>
</comment>
<dbReference type="UniPathway" id="UPA00164"/>
<dbReference type="InterPro" id="IPR011831">
    <property type="entry name" value="ADP-Glc_PPase"/>
</dbReference>
<dbReference type="GO" id="GO:0008878">
    <property type="term" value="F:glucose-1-phosphate adenylyltransferase activity"/>
    <property type="evidence" value="ECO:0007669"/>
    <property type="project" value="UniProtKB-UniRule"/>
</dbReference>
<dbReference type="EC" id="2.7.7.27" evidence="9"/>
<evidence type="ECO:0000313" key="13">
    <source>
        <dbReference type="EMBL" id="SHH30228.1"/>
    </source>
</evidence>
<comment type="subunit">
    <text evidence="9">Homotetramer.</text>
</comment>
<keyword evidence="6 9" id="KW-0067">ATP-binding</keyword>
<protein>
    <recommendedName>
        <fullName evidence="9">Glucose-1-phosphate adenylyltransferase</fullName>
        <ecNumber evidence="9">2.7.7.27</ecNumber>
    </recommendedName>
    <alternativeName>
        <fullName evidence="9">ADP-glucose pyrophosphorylase</fullName>
        <shortName evidence="9">ADPGlc PPase</shortName>
    </alternativeName>
    <alternativeName>
        <fullName evidence="9">ADP-glucose synthase</fullName>
    </alternativeName>
</protein>
<evidence type="ECO:0000256" key="8">
    <source>
        <dbReference type="ARBA" id="ARBA00023277"/>
    </source>
</evidence>
<proteinExistence type="inferred from homology"/>
<reference evidence="14" key="1">
    <citation type="submission" date="2016-11" db="EMBL/GenBank/DDBJ databases">
        <authorList>
            <person name="Varghese N."/>
            <person name="Submissions S."/>
        </authorList>
    </citation>
    <scope>NUCLEOTIDE SEQUENCE [LARGE SCALE GENOMIC DNA]</scope>
    <source>
        <strain evidence="14">DSM 15807</strain>
    </source>
</reference>
<dbReference type="HAMAP" id="MF_00624">
    <property type="entry name" value="GlgC"/>
    <property type="match status" value="1"/>
</dbReference>
<dbReference type="Gene3D" id="2.160.10.10">
    <property type="entry name" value="Hexapeptide repeat proteins"/>
    <property type="match status" value="1"/>
</dbReference>
<dbReference type="Proteomes" id="UP000242592">
    <property type="component" value="Unassembled WGS sequence"/>
</dbReference>
<dbReference type="CDD" id="cd04651">
    <property type="entry name" value="LbH_G1P_AT_C"/>
    <property type="match status" value="1"/>
</dbReference>
<comment type="similarity">
    <text evidence="1 9">Belongs to the bacterial/plant glucose-1-phosphate adenylyltransferase family.</text>
</comment>
<dbReference type="NCBIfam" id="TIGR02091">
    <property type="entry name" value="glgC"/>
    <property type="match status" value="1"/>
</dbReference>
<dbReference type="CDD" id="cd02508">
    <property type="entry name" value="ADP_Glucose_PP"/>
    <property type="match status" value="1"/>
</dbReference>
<evidence type="ECO:0000313" key="14">
    <source>
        <dbReference type="Proteomes" id="UP000242592"/>
    </source>
</evidence>
<dbReference type="NCBIfam" id="NF003670">
    <property type="entry name" value="PRK05293.1"/>
    <property type="match status" value="1"/>
</dbReference>
<dbReference type="GO" id="GO:0005978">
    <property type="term" value="P:glycogen biosynthetic process"/>
    <property type="evidence" value="ECO:0007669"/>
    <property type="project" value="UniProtKB-UniRule"/>
</dbReference>
<keyword evidence="7 9" id="KW-0320">Glycogen biosynthesis</keyword>
<dbReference type="PROSITE" id="PS00808">
    <property type="entry name" value="ADP_GLC_PYROPHOSPH_1"/>
    <property type="match status" value="1"/>
</dbReference>
<dbReference type="RefSeq" id="WP_073072129.1">
    <property type="nucleotide sequence ID" value="NZ_FQXN01000002.1"/>
</dbReference>
<comment type="pathway">
    <text evidence="9 10">Glycan biosynthesis; glycogen biosynthesis.</text>
</comment>
<feature type="domain" description="Nucleotidyl transferase" evidence="11">
    <location>
        <begin position="6"/>
        <end position="257"/>
    </location>
</feature>
<dbReference type="Gene3D" id="3.90.550.10">
    <property type="entry name" value="Spore Coat Polysaccharide Biosynthesis Protein SpsA, Chain A"/>
    <property type="match status" value="1"/>
</dbReference>
<keyword evidence="2 9" id="KW-0321">Glycogen metabolism</keyword>
<evidence type="ECO:0000256" key="10">
    <source>
        <dbReference type="RuleBase" id="RU003742"/>
    </source>
</evidence>
<keyword evidence="3 9" id="KW-0808">Transferase</keyword>
<dbReference type="GO" id="GO:0005524">
    <property type="term" value="F:ATP binding"/>
    <property type="evidence" value="ECO:0007669"/>
    <property type="project" value="UniProtKB-KW"/>
</dbReference>
<feature type="binding site" evidence="9">
    <location>
        <begin position="178"/>
        <end position="179"/>
    </location>
    <ligand>
        <name>alpha-D-glucose 1-phosphate</name>
        <dbReference type="ChEBI" id="CHEBI:58601"/>
    </ligand>
</feature>
<comment type="catalytic activity">
    <reaction evidence="9">
        <text>alpha-D-glucose 1-phosphate + ATP + H(+) = ADP-alpha-D-glucose + diphosphate</text>
        <dbReference type="Rhea" id="RHEA:12120"/>
        <dbReference type="ChEBI" id="CHEBI:15378"/>
        <dbReference type="ChEBI" id="CHEBI:30616"/>
        <dbReference type="ChEBI" id="CHEBI:33019"/>
        <dbReference type="ChEBI" id="CHEBI:57498"/>
        <dbReference type="ChEBI" id="CHEBI:58601"/>
        <dbReference type="EC" id="2.7.7.27"/>
    </reaction>
</comment>
<dbReference type="AlphaFoldDB" id="A0A1M5RW17"/>
<dbReference type="PANTHER" id="PTHR43523">
    <property type="entry name" value="GLUCOSE-1-PHOSPHATE ADENYLYLTRANSFERASE-RELATED"/>
    <property type="match status" value="1"/>
</dbReference>
<evidence type="ECO:0000256" key="7">
    <source>
        <dbReference type="ARBA" id="ARBA00023056"/>
    </source>
</evidence>
<dbReference type="PROSITE" id="PS00809">
    <property type="entry name" value="ADP_GLC_PYROPHOSPH_2"/>
    <property type="match status" value="1"/>
</dbReference>
<dbReference type="InterPro" id="IPR056818">
    <property type="entry name" value="GlmU/GlgC-like_hexapep"/>
</dbReference>